<dbReference type="GO" id="GO:0071949">
    <property type="term" value="F:FAD binding"/>
    <property type="evidence" value="ECO:0007669"/>
    <property type="project" value="InterPro"/>
</dbReference>
<evidence type="ECO:0000256" key="4">
    <source>
        <dbReference type="ARBA" id="ARBA00023002"/>
    </source>
</evidence>
<dbReference type="EMBL" id="CP003345">
    <property type="protein sequence ID" value="AFM03078.1"/>
    <property type="molecule type" value="Genomic_DNA"/>
</dbReference>
<feature type="domain" description="FAD-binding PCMH-type" evidence="5">
    <location>
        <begin position="53"/>
        <end position="232"/>
    </location>
</feature>
<dbReference type="SUPFAM" id="SSF56176">
    <property type="entry name" value="FAD-binding/transporter-associated domain-like"/>
    <property type="match status" value="1"/>
</dbReference>
<dbReference type="Gene3D" id="3.30.70.2190">
    <property type="match status" value="1"/>
</dbReference>
<dbReference type="AlphaFoldDB" id="I4AGJ3"/>
<dbReference type="PATRIC" id="fig|880071.3.peg.581"/>
<accession>I4AGJ3</accession>
<dbReference type="InterPro" id="IPR016166">
    <property type="entry name" value="FAD-bd_PCMH"/>
</dbReference>
<dbReference type="RefSeq" id="WP_014796538.1">
    <property type="nucleotide sequence ID" value="NC_018018.1"/>
</dbReference>
<dbReference type="InterPro" id="IPR016169">
    <property type="entry name" value="FAD-bd_PCMH_sub2"/>
</dbReference>
<dbReference type="InterPro" id="IPR051914">
    <property type="entry name" value="FAD-linked_OxidoTrans_Type4"/>
</dbReference>
<keyword evidence="2" id="KW-0285">Flavoprotein</keyword>
<dbReference type="Gene3D" id="3.30.465.10">
    <property type="match status" value="1"/>
</dbReference>
<dbReference type="InterPro" id="IPR016164">
    <property type="entry name" value="FAD-linked_Oxase-like_C"/>
</dbReference>
<dbReference type="PANTHER" id="PTHR42934:SF2">
    <property type="entry name" value="GLYCOLATE OXIDASE SUBUNIT GLCD"/>
    <property type="match status" value="1"/>
</dbReference>
<dbReference type="Pfam" id="PF01565">
    <property type="entry name" value="FAD_binding_4"/>
    <property type="match status" value="1"/>
</dbReference>
<organism evidence="6 7">
    <name type="scientific">Bernardetia litoralis (strain ATCC 23117 / DSM 6794 / NBRC 15988 / NCIMB 1366 / Fx l1 / Sio-4)</name>
    <name type="common">Flexibacter litoralis</name>
    <dbReference type="NCBI Taxonomy" id="880071"/>
    <lineage>
        <taxon>Bacteria</taxon>
        <taxon>Pseudomonadati</taxon>
        <taxon>Bacteroidota</taxon>
        <taxon>Cytophagia</taxon>
        <taxon>Cytophagales</taxon>
        <taxon>Bernardetiaceae</taxon>
        <taxon>Bernardetia</taxon>
    </lineage>
</organism>
<dbReference type="InterPro" id="IPR016167">
    <property type="entry name" value="FAD-bd_PCMH_sub1"/>
</dbReference>
<sequence length="484" mass="53473">MSLDIANFEKSTNKFGKLTPQILQDFEKIVGKEYVFTDDKNRDAYSRDHTEDYSFLPDVVLKPRTPQEISQIMKICNEHVLPVTPRGGGTSLSGGALPTNNGVVISMERFNEILEIDTLNLQATVETGVITEVFQNAVKEKNLFYPPDPASKGTCFIGGNISHNSGGPKAVKYGVTRDYVLNLEVVLPTGEIIWTGANVLKNSTGYNLTQLITGSEGTLGIVTKIVFKLRPYPHKNIALLVPFESNEEACRAISAIYIAGVTPSGMEFMEREAIERTAFYLEDKMNQKTSIDLPDNIQAHLIIELDGNNEESMMIDAEKIVETLENGFKIGEILFADSDAQKEELWRLRRNISPAVNAYSLSKAEDVVVPRGNLPQLITAIKTIGNEYGFRSVCFGHAGDGNLHVNILKENISDQDWNTKVNDGIGEIFKEVVRLGGMLSGEHGIGIAKRPYMSIALGEANLRLMREIKKAFDPNGILNAGKIF</sequence>
<dbReference type="InterPro" id="IPR006094">
    <property type="entry name" value="Oxid_FAD_bind_N"/>
</dbReference>
<dbReference type="InterPro" id="IPR016171">
    <property type="entry name" value="Vanillyl_alc_oxidase_C-sub2"/>
</dbReference>
<dbReference type="Pfam" id="PF02913">
    <property type="entry name" value="FAD-oxidase_C"/>
    <property type="match status" value="1"/>
</dbReference>
<dbReference type="Proteomes" id="UP000006054">
    <property type="component" value="Chromosome"/>
</dbReference>
<dbReference type="HOGENOM" id="CLU_017779_9_2_10"/>
<name>I4AGJ3_BERLS</name>
<dbReference type="OrthoDB" id="9767256at2"/>
<dbReference type="FunFam" id="1.10.45.10:FF:000001">
    <property type="entry name" value="D-lactate dehydrogenase mitochondrial"/>
    <property type="match status" value="1"/>
</dbReference>
<comment type="cofactor">
    <cofactor evidence="1">
        <name>FAD</name>
        <dbReference type="ChEBI" id="CHEBI:57692"/>
    </cofactor>
</comment>
<evidence type="ECO:0000313" key="7">
    <source>
        <dbReference type="Proteomes" id="UP000006054"/>
    </source>
</evidence>
<reference evidence="7" key="1">
    <citation type="submission" date="2012-06" db="EMBL/GenBank/DDBJ databases">
        <title>The complete genome of Flexibacter litoralis DSM 6794.</title>
        <authorList>
            <person name="Lucas S."/>
            <person name="Copeland A."/>
            <person name="Lapidus A."/>
            <person name="Glavina del Rio T."/>
            <person name="Dalin E."/>
            <person name="Tice H."/>
            <person name="Bruce D."/>
            <person name="Goodwin L."/>
            <person name="Pitluck S."/>
            <person name="Peters L."/>
            <person name="Ovchinnikova G."/>
            <person name="Lu M."/>
            <person name="Kyrpides N."/>
            <person name="Mavromatis K."/>
            <person name="Ivanova N."/>
            <person name="Brettin T."/>
            <person name="Detter J.C."/>
            <person name="Han C."/>
            <person name="Larimer F."/>
            <person name="Land M."/>
            <person name="Hauser L."/>
            <person name="Markowitz V."/>
            <person name="Cheng J.-F."/>
            <person name="Hugenholtz P."/>
            <person name="Woyke T."/>
            <person name="Wu D."/>
            <person name="Spring S."/>
            <person name="Lang E."/>
            <person name="Kopitz M."/>
            <person name="Brambilla E."/>
            <person name="Klenk H.-P."/>
            <person name="Eisen J.A."/>
        </authorList>
    </citation>
    <scope>NUCLEOTIDE SEQUENCE [LARGE SCALE GENOMIC DNA]</scope>
    <source>
        <strain evidence="7">ATCC 23117 / DSM 6794 / NBRC 15988 / NCIMB 1366 / Sio-4</strain>
    </source>
</reference>
<dbReference type="STRING" id="880071.Fleli_0614"/>
<proteinExistence type="predicted"/>
<evidence type="ECO:0000256" key="3">
    <source>
        <dbReference type="ARBA" id="ARBA00022827"/>
    </source>
</evidence>
<dbReference type="SUPFAM" id="SSF55103">
    <property type="entry name" value="FAD-linked oxidases, C-terminal domain"/>
    <property type="match status" value="1"/>
</dbReference>
<evidence type="ECO:0000256" key="1">
    <source>
        <dbReference type="ARBA" id="ARBA00001974"/>
    </source>
</evidence>
<protein>
    <submittedName>
        <fullName evidence="6">FAD/FMN-dependent dehydrogenase</fullName>
    </submittedName>
</protein>
<gene>
    <name evidence="6" type="ordered locus">Fleli_0614</name>
</gene>
<dbReference type="GO" id="GO:0016491">
    <property type="term" value="F:oxidoreductase activity"/>
    <property type="evidence" value="ECO:0007669"/>
    <property type="project" value="UniProtKB-KW"/>
</dbReference>
<keyword evidence="7" id="KW-1185">Reference proteome</keyword>
<dbReference type="InterPro" id="IPR004113">
    <property type="entry name" value="FAD-bd_oxidored_4_C"/>
</dbReference>
<dbReference type="InterPro" id="IPR036318">
    <property type="entry name" value="FAD-bd_PCMH-like_sf"/>
</dbReference>
<evidence type="ECO:0000256" key="2">
    <source>
        <dbReference type="ARBA" id="ARBA00022630"/>
    </source>
</evidence>
<evidence type="ECO:0000259" key="5">
    <source>
        <dbReference type="PROSITE" id="PS51387"/>
    </source>
</evidence>
<dbReference type="Gene3D" id="3.30.70.2740">
    <property type="match status" value="1"/>
</dbReference>
<dbReference type="Gene3D" id="3.30.43.10">
    <property type="entry name" value="Uridine Diphospho-n-acetylenolpyruvylglucosamine Reductase, domain 2"/>
    <property type="match status" value="1"/>
</dbReference>
<keyword evidence="4" id="KW-0560">Oxidoreductase</keyword>
<dbReference type="PROSITE" id="PS51387">
    <property type="entry name" value="FAD_PCMH"/>
    <property type="match status" value="1"/>
</dbReference>
<dbReference type="PANTHER" id="PTHR42934">
    <property type="entry name" value="GLYCOLATE OXIDASE SUBUNIT GLCD"/>
    <property type="match status" value="1"/>
</dbReference>
<dbReference type="eggNOG" id="COG0277">
    <property type="taxonomic scope" value="Bacteria"/>
</dbReference>
<dbReference type="Gene3D" id="1.10.45.10">
    <property type="entry name" value="Vanillyl-alcohol Oxidase, Chain A, domain 4"/>
    <property type="match status" value="1"/>
</dbReference>
<evidence type="ECO:0000313" key="6">
    <source>
        <dbReference type="EMBL" id="AFM03078.1"/>
    </source>
</evidence>
<keyword evidence="3" id="KW-0274">FAD</keyword>
<dbReference type="KEGG" id="fli:Fleli_0614"/>